<evidence type="ECO:0000256" key="1">
    <source>
        <dbReference type="SAM" id="MobiDB-lite"/>
    </source>
</evidence>
<evidence type="ECO:0000313" key="2">
    <source>
        <dbReference type="EMBL" id="KAJ4954260.1"/>
    </source>
</evidence>
<dbReference type="InterPro" id="IPR043376">
    <property type="entry name" value="NPG1-like"/>
</dbReference>
<accession>A0A9Q0JXK3</accession>
<dbReference type="AlphaFoldDB" id="A0A9Q0JXK3"/>
<feature type="region of interest" description="Disordered" evidence="1">
    <location>
        <begin position="38"/>
        <end position="74"/>
    </location>
</feature>
<reference evidence="2" key="1">
    <citation type="journal article" date="2023" name="Plant J.">
        <title>The genome of the king protea, Protea cynaroides.</title>
        <authorList>
            <person name="Chang J."/>
            <person name="Duong T.A."/>
            <person name="Schoeman C."/>
            <person name="Ma X."/>
            <person name="Roodt D."/>
            <person name="Barker N."/>
            <person name="Li Z."/>
            <person name="Van de Peer Y."/>
            <person name="Mizrachi E."/>
        </authorList>
    </citation>
    <scope>NUCLEOTIDE SEQUENCE</scope>
    <source>
        <tissue evidence="2">Young leaves</tissue>
    </source>
</reference>
<dbReference type="PANTHER" id="PTHR44102">
    <property type="entry name" value="PROTEIN NPG1"/>
    <property type="match status" value="1"/>
</dbReference>
<gene>
    <name evidence="2" type="ORF">NE237_011043</name>
</gene>
<dbReference type="PANTHER" id="PTHR44102:SF1">
    <property type="entry name" value="OS10G0471400 PROTEIN"/>
    <property type="match status" value="1"/>
</dbReference>
<dbReference type="EMBL" id="JAMYWD010000011">
    <property type="protein sequence ID" value="KAJ4954260.1"/>
    <property type="molecule type" value="Genomic_DNA"/>
</dbReference>
<sequence>MERNKWMRKRRIGARRGLGRIMNCLCSGEQLRTDEIVPSSESLATRDYSSSMYSSRTGEADHKPDTGNIEEAESSLRESSCLNYEEARALLGKLEYQKGNIEAALHVFDGIDIAAVTPKMKLSIARRVENRKRRSHSDAVPPMSMHTVSLLSEAIFLKSKSLQILGRFREAAQSCKVILDIVESALPEGLPLNFGTDCKLQETLNKAVELLPELWKLAGFPNEAILSYRRALLHHWNLDVETTARIEKEFAIFLLYSGCDADPPNLRSQVEGSFVPRNNIEEAVLLLMILLRKFSLKRIEWDPSVMDHLSFALSLSGELRALANQFEGLLPGILDRKERYYILALCYNGVGEDMVALIC</sequence>
<dbReference type="Proteomes" id="UP001141806">
    <property type="component" value="Unassembled WGS sequence"/>
</dbReference>
<organism evidence="2 3">
    <name type="scientific">Protea cynaroides</name>
    <dbReference type="NCBI Taxonomy" id="273540"/>
    <lineage>
        <taxon>Eukaryota</taxon>
        <taxon>Viridiplantae</taxon>
        <taxon>Streptophyta</taxon>
        <taxon>Embryophyta</taxon>
        <taxon>Tracheophyta</taxon>
        <taxon>Spermatophyta</taxon>
        <taxon>Magnoliopsida</taxon>
        <taxon>Proteales</taxon>
        <taxon>Proteaceae</taxon>
        <taxon>Protea</taxon>
    </lineage>
</organism>
<protein>
    <submittedName>
        <fullName evidence="2">Uncharacterized protein</fullName>
    </submittedName>
</protein>
<feature type="compositionally biased region" description="Polar residues" evidence="1">
    <location>
        <begin position="39"/>
        <end position="57"/>
    </location>
</feature>
<evidence type="ECO:0000313" key="3">
    <source>
        <dbReference type="Proteomes" id="UP001141806"/>
    </source>
</evidence>
<dbReference type="OrthoDB" id="1722905at2759"/>
<name>A0A9Q0JXK3_9MAGN</name>
<proteinExistence type="predicted"/>
<comment type="caution">
    <text evidence="2">The sequence shown here is derived from an EMBL/GenBank/DDBJ whole genome shotgun (WGS) entry which is preliminary data.</text>
</comment>
<keyword evidence="3" id="KW-1185">Reference proteome</keyword>